<evidence type="ECO:0000256" key="1">
    <source>
        <dbReference type="ARBA" id="ARBA00004651"/>
    </source>
</evidence>
<keyword evidence="6 8" id="KW-1133">Transmembrane helix</keyword>
<reference evidence="9 11" key="1">
    <citation type="submission" date="2014-12" db="EMBL/GenBank/DDBJ databases">
        <title>Comparative genome analysis of Bacillus coagulans HM-08, Clostridium butyricum HM-68, Bacillus subtilis HM-66 and Bacillus licheniformis BL-09.</title>
        <authorList>
            <person name="Zhang H."/>
        </authorList>
    </citation>
    <scope>NUCLEOTIDE SEQUENCE [LARGE SCALE GENOMIC DNA]</scope>
    <source>
        <strain evidence="9 11">HM-66</strain>
    </source>
</reference>
<evidence type="ECO:0000313" key="10">
    <source>
        <dbReference type="EMBL" id="MBO3795009.1"/>
    </source>
</evidence>
<dbReference type="Proteomes" id="UP000665181">
    <property type="component" value="Unassembled WGS sequence"/>
</dbReference>
<keyword evidence="4" id="KW-1003">Cell membrane</keyword>
<dbReference type="Pfam" id="PF01899">
    <property type="entry name" value="MNHE"/>
    <property type="match status" value="1"/>
</dbReference>
<dbReference type="STRING" id="483913.AN935_15880"/>
<dbReference type="PATRIC" id="fig|1423.167.peg.3639"/>
<evidence type="ECO:0000256" key="4">
    <source>
        <dbReference type="ARBA" id="ARBA00022475"/>
    </source>
</evidence>
<dbReference type="NCBIfam" id="NF006517">
    <property type="entry name" value="PRK08965.1-1"/>
    <property type="match status" value="1"/>
</dbReference>
<organism evidence="9 11">
    <name type="scientific">Bacillus subtilis</name>
    <dbReference type="NCBI Taxonomy" id="1423"/>
    <lineage>
        <taxon>Bacteria</taxon>
        <taxon>Bacillati</taxon>
        <taxon>Bacillota</taxon>
        <taxon>Bacilli</taxon>
        <taxon>Bacillales</taxon>
        <taxon>Bacillaceae</taxon>
        <taxon>Bacillus</taxon>
    </lineage>
</organism>
<dbReference type="AlphaFoldDB" id="A0A0C3GQ91"/>
<comment type="caution">
    <text evidence="9">The sequence shown here is derived from an EMBL/GenBank/DDBJ whole genome shotgun (WGS) entry which is preliminary data.</text>
</comment>
<dbReference type="RefSeq" id="WP_029318490.1">
    <property type="nucleotide sequence ID" value="NZ_AP028964.1"/>
</dbReference>
<evidence type="ECO:0000256" key="7">
    <source>
        <dbReference type="ARBA" id="ARBA00023136"/>
    </source>
</evidence>
<dbReference type="PANTHER" id="PTHR34584">
    <property type="entry name" value="NA(+)/H(+) ANTIPORTER SUBUNIT E1"/>
    <property type="match status" value="1"/>
</dbReference>
<evidence type="ECO:0000256" key="2">
    <source>
        <dbReference type="ARBA" id="ARBA00006228"/>
    </source>
</evidence>
<keyword evidence="5 8" id="KW-0812">Transmembrane</keyword>
<evidence type="ECO:0000313" key="9">
    <source>
        <dbReference type="EMBL" id="KIU05351.1"/>
    </source>
</evidence>
<dbReference type="GO" id="GO:0015297">
    <property type="term" value="F:antiporter activity"/>
    <property type="evidence" value="ECO:0007669"/>
    <property type="project" value="UniProtKB-KW"/>
</dbReference>
<evidence type="ECO:0000256" key="5">
    <source>
        <dbReference type="ARBA" id="ARBA00022692"/>
    </source>
</evidence>
<dbReference type="PIRSF" id="PIRSF019239">
    <property type="entry name" value="MrpE"/>
    <property type="match status" value="1"/>
</dbReference>
<keyword evidence="3" id="KW-0813">Transport</keyword>
<protein>
    <submittedName>
        <fullName evidence="9">Monovalent cation/H+ antiporter subunit E</fullName>
    </submittedName>
    <submittedName>
        <fullName evidence="10">Na+/H+ antiporter subunit E</fullName>
    </submittedName>
</protein>
<feature type="transmembrane region" description="Helical" evidence="8">
    <location>
        <begin position="50"/>
        <end position="69"/>
    </location>
</feature>
<dbReference type="GO" id="GO:0008324">
    <property type="term" value="F:monoatomic cation transmembrane transporter activity"/>
    <property type="evidence" value="ECO:0007669"/>
    <property type="project" value="InterPro"/>
</dbReference>
<evidence type="ECO:0000313" key="11">
    <source>
        <dbReference type="Proteomes" id="UP000032247"/>
    </source>
</evidence>
<comment type="similarity">
    <text evidence="2">Belongs to the CPA3 antiporters (TC 2.A.63) subunit E family.</text>
</comment>
<proteinExistence type="inferred from homology"/>
<evidence type="ECO:0000256" key="6">
    <source>
        <dbReference type="ARBA" id="ARBA00022989"/>
    </source>
</evidence>
<evidence type="ECO:0000256" key="8">
    <source>
        <dbReference type="SAM" id="Phobius"/>
    </source>
</evidence>
<name>A0A0C3GQ91_BACIU</name>
<dbReference type="InterPro" id="IPR002758">
    <property type="entry name" value="Cation_antiport_E"/>
</dbReference>
<dbReference type="EMBL" id="JXBC01000013">
    <property type="protein sequence ID" value="KIU05351.1"/>
    <property type="molecule type" value="Genomic_DNA"/>
</dbReference>
<sequence length="158" mass="18334">MAFQILLNVFLAFCWMFLSNSPSAAGFITGYILGMLSLFFFRRFFTRQFYLWKLISIIKLCFIFIKELYLANVSVMKSVLSPKLNIRPGIFAFKTELTKDWEITLLSLLITLTPGTLVMDISDDKTILYIHAMDIEDAEKAIFDIRESFEKAIQEVSR</sequence>
<reference evidence="10" key="2">
    <citation type="submission" date="2021-03" db="EMBL/GenBank/DDBJ databases">
        <title>Isolation of Bacillus subtilis from fermented food sample.</title>
        <authorList>
            <person name="Lakshmanan V."/>
            <person name="Athira K."/>
            <person name="Rajagopal K."/>
        </authorList>
    </citation>
    <scope>NUCLEOTIDE SEQUENCE</scope>
    <source>
        <strain evidence="10">S1</strain>
    </source>
</reference>
<keyword evidence="3" id="KW-0050">Antiport</keyword>
<comment type="subcellular location">
    <subcellularLocation>
        <location evidence="1">Cell membrane</location>
        <topology evidence="1">Multi-pass membrane protein</topology>
    </subcellularLocation>
</comment>
<accession>A0A0C3GQ91</accession>
<dbReference type="PANTHER" id="PTHR34584:SF1">
    <property type="entry name" value="NA(+)_H(+) ANTIPORTER SUBUNIT E1"/>
    <property type="match status" value="1"/>
</dbReference>
<evidence type="ECO:0000256" key="3">
    <source>
        <dbReference type="ARBA" id="ARBA00022449"/>
    </source>
</evidence>
<keyword evidence="7 8" id="KW-0472">Membrane</keyword>
<dbReference type="EMBL" id="JAGFPW010000009">
    <property type="protein sequence ID" value="MBO3795009.1"/>
    <property type="molecule type" value="Genomic_DNA"/>
</dbReference>
<dbReference type="GO" id="GO:0005886">
    <property type="term" value="C:plasma membrane"/>
    <property type="evidence" value="ECO:0007669"/>
    <property type="project" value="UniProtKB-SubCell"/>
</dbReference>
<dbReference type="Proteomes" id="UP000032247">
    <property type="component" value="Unassembled WGS sequence"/>
</dbReference>
<dbReference type="NCBIfam" id="NF009292">
    <property type="entry name" value="PRK12651.1-3"/>
    <property type="match status" value="1"/>
</dbReference>
<gene>
    <name evidence="10" type="ORF">J5227_11995</name>
    <name evidence="9" type="ORF">SC09_contig4orf00099</name>
</gene>